<dbReference type="InterPro" id="IPR006119">
    <property type="entry name" value="Resolv_N"/>
</dbReference>
<dbReference type="Pfam" id="PF07508">
    <property type="entry name" value="Recombinase"/>
    <property type="match status" value="1"/>
</dbReference>
<dbReference type="InterPro" id="IPR050639">
    <property type="entry name" value="SSR_resolvase"/>
</dbReference>
<dbReference type="AlphaFoldDB" id="A0A250DUF8"/>
<feature type="domain" description="Resolvase/invertase-type recombinase catalytic" evidence="1">
    <location>
        <begin position="2"/>
        <end position="149"/>
    </location>
</feature>
<dbReference type="InterPro" id="IPR025827">
    <property type="entry name" value="Zn_ribbon_recom_dom"/>
</dbReference>
<dbReference type="PROSITE" id="PS51737">
    <property type="entry name" value="RECOMBINASE_DNA_BIND"/>
    <property type="match status" value="1"/>
</dbReference>
<dbReference type="Pfam" id="PF00239">
    <property type="entry name" value="Resolvase"/>
    <property type="match status" value="1"/>
</dbReference>
<sequence>MRACLYARYSTDNQSQKSIEDQLRAGRERAAREGWPIAMMHADEGISGSTPVSLRAGGKALLADALADRFDVLIVEGLDRITRDLAEQERTVKRMEHRGIRIIGTADGYDTQQAGRKVMRIARGLVNELYIDDLRKKTHRGLQGQFERGMAAGGRTYGYTSVPVEGGHRIVIDEEQAKHVRWIYEQVAAGATLRSIVYTLNAQGVPSPRGNGWAASALVGNAKMGDGLLNNEMYIGRLVWNRRQWLKDPDTGKRLPVARPREEWLVREAPELRIIDQTLWGQTRPQELKRGNPTRGRPHATLFGGLLRCDTCSGPIIAINASRYGCSAHKDKGPTSCRNAATWRRTDVDNRLLAELREDLLSPAALAEVQTTVRRLLAELDGGQERAQAAARRRGAELDREIQRIVDAIVTVGASEALASRLRAAELERKTLQATLEQAPQLQVSATEIASRYRQLVMNLKETLSGEANTVSAARPVIAELLGAVTLRRDPDTGESWAQMKNPAEQLLLAVASAGSPILVARARFELATFGL</sequence>
<dbReference type="EMBL" id="CP023284">
    <property type="protein sequence ID" value="ATA57997.1"/>
    <property type="molecule type" value="Genomic_DNA"/>
</dbReference>
<dbReference type="CDD" id="cd00338">
    <property type="entry name" value="Ser_Recombinase"/>
    <property type="match status" value="1"/>
</dbReference>
<dbReference type="InterPro" id="IPR036162">
    <property type="entry name" value="Resolvase-like_N_sf"/>
</dbReference>
<organism evidence="3 4">
    <name type="scientific">Variovorax boronicumulans</name>
    <dbReference type="NCBI Taxonomy" id="436515"/>
    <lineage>
        <taxon>Bacteria</taxon>
        <taxon>Pseudomonadati</taxon>
        <taxon>Pseudomonadota</taxon>
        <taxon>Betaproteobacteria</taxon>
        <taxon>Burkholderiales</taxon>
        <taxon>Comamonadaceae</taxon>
        <taxon>Variovorax</taxon>
    </lineage>
</organism>
<feature type="domain" description="Recombinase" evidence="2">
    <location>
        <begin position="156"/>
        <end position="294"/>
    </location>
</feature>
<dbReference type="SMART" id="SM00857">
    <property type="entry name" value="Resolvase"/>
    <property type="match status" value="1"/>
</dbReference>
<evidence type="ECO:0000313" key="4">
    <source>
        <dbReference type="Proteomes" id="UP000217154"/>
    </source>
</evidence>
<evidence type="ECO:0000313" key="3">
    <source>
        <dbReference type="EMBL" id="ATA57997.1"/>
    </source>
</evidence>
<dbReference type="InterPro" id="IPR011109">
    <property type="entry name" value="DNA_bind_recombinase_dom"/>
</dbReference>
<dbReference type="PANTHER" id="PTHR30461">
    <property type="entry name" value="DNA-INVERTASE FROM LAMBDOID PROPHAGE"/>
    <property type="match status" value="1"/>
</dbReference>
<evidence type="ECO:0000259" key="2">
    <source>
        <dbReference type="PROSITE" id="PS51737"/>
    </source>
</evidence>
<dbReference type="GO" id="GO:0003677">
    <property type="term" value="F:DNA binding"/>
    <property type="evidence" value="ECO:0007669"/>
    <property type="project" value="InterPro"/>
</dbReference>
<reference evidence="3 4" key="1">
    <citation type="submission" date="2017-09" db="EMBL/GenBank/DDBJ databases">
        <title>The diverse metabolic capabilities of V. boronicumulans make it an excellent choice for continued studies on novel biodegradation.</title>
        <authorList>
            <person name="Sun S."/>
        </authorList>
    </citation>
    <scope>NUCLEOTIDE SEQUENCE [LARGE SCALE GENOMIC DNA]</scope>
    <source>
        <strain evidence="3 4">J1</strain>
    </source>
</reference>
<evidence type="ECO:0000259" key="1">
    <source>
        <dbReference type="PROSITE" id="PS51736"/>
    </source>
</evidence>
<dbReference type="GO" id="GO:0000150">
    <property type="term" value="F:DNA strand exchange activity"/>
    <property type="evidence" value="ECO:0007669"/>
    <property type="project" value="InterPro"/>
</dbReference>
<proteinExistence type="predicted"/>
<dbReference type="KEGG" id="vbo:CKY39_31420"/>
<name>A0A250DUF8_9BURK</name>
<dbReference type="SUPFAM" id="SSF53041">
    <property type="entry name" value="Resolvase-like"/>
    <property type="match status" value="1"/>
</dbReference>
<accession>A0A250DUF8</accession>
<dbReference type="Gene3D" id="3.90.1750.20">
    <property type="entry name" value="Putative Large Serine Recombinase, Chain B, Domain 2"/>
    <property type="match status" value="1"/>
</dbReference>
<dbReference type="PROSITE" id="PS51736">
    <property type="entry name" value="RECOMBINASES_3"/>
    <property type="match status" value="1"/>
</dbReference>
<dbReference type="InterPro" id="IPR038109">
    <property type="entry name" value="DNA_bind_recomb_sf"/>
</dbReference>
<gene>
    <name evidence="3" type="ORF">CKY39_31420</name>
</gene>
<dbReference type="Proteomes" id="UP000217154">
    <property type="component" value="Chromosome"/>
</dbReference>
<protein>
    <submittedName>
        <fullName evidence="3">Recombinase family protein</fullName>
    </submittedName>
</protein>
<dbReference type="Pfam" id="PF13408">
    <property type="entry name" value="Zn_ribbon_recom"/>
    <property type="match status" value="1"/>
</dbReference>
<dbReference type="Gene3D" id="3.40.50.1390">
    <property type="entry name" value="Resolvase, N-terminal catalytic domain"/>
    <property type="match status" value="1"/>
</dbReference>
<dbReference type="PANTHER" id="PTHR30461:SF23">
    <property type="entry name" value="DNA RECOMBINASE-RELATED"/>
    <property type="match status" value="1"/>
</dbReference>